<evidence type="ECO:0000256" key="1">
    <source>
        <dbReference type="ARBA" id="ARBA00022723"/>
    </source>
</evidence>
<dbReference type="GO" id="GO:0000981">
    <property type="term" value="F:DNA-binding transcription factor activity, RNA polymerase II-specific"/>
    <property type="evidence" value="ECO:0007669"/>
    <property type="project" value="InterPro"/>
</dbReference>
<dbReference type="InterPro" id="IPR051127">
    <property type="entry name" value="Fungal_SecMet_Regulators"/>
</dbReference>
<dbReference type="PANTHER" id="PTHR47424">
    <property type="entry name" value="REGULATORY PROTEIN GAL4"/>
    <property type="match status" value="1"/>
</dbReference>
<dbReference type="GO" id="GO:0008270">
    <property type="term" value="F:zinc ion binding"/>
    <property type="evidence" value="ECO:0007669"/>
    <property type="project" value="InterPro"/>
</dbReference>
<gene>
    <name evidence="7" type="ORF">AK830_g7358</name>
</gene>
<feature type="region of interest" description="Disordered" evidence="5">
    <location>
        <begin position="216"/>
        <end position="241"/>
    </location>
</feature>
<dbReference type="SUPFAM" id="SSF57701">
    <property type="entry name" value="Zn2/Cys6 DNA-binding domain"/>
    <property type="match status" value="1"/>
</dbReference>
<reference evidence="7 8" key="1">
    <citation type="submission" date="2015-09" db="EMBL/GenBank/DDBJ databases">
        <title>Draft genome of a European isolate of the apple canker pathogen Neonectria ditissima.</title>
        <authorList>
            <person name="Gomez-Cortecero A."/>
            <person name="Harrison R.J."/>
            <person name="Armitage A.D."/>
        </authorList>
    </citation>
    <scope>NUCLEOTIDE SEQUENCE [LARGE SCALE GENOMIC DNA]</scope>
    <source>
        <strain evidence="7 8">R09/05</strain>
    </source>
</reference>
<proteinExistence type="predicted"/>
<keyword evidence="8" id="KW-1185">Reference proteome</keyword>
<dbReference type="Proteomes" id="UP000050424">
    <property type="component" value="Unassembled WGS sequence"/>
</dbReference>
<evidence type="ECO:0000256" key="5">
    <source>
        <dbReference type="SAM" id="MobiDB-lite"/>
    </source>
</evidence>
<feature type="region of interest" description="Disordered" evidence="5">
    <location>
        <begin position="1"/>
        <end position="25"/>
    </location>
</feature>
<dbReference type="Pfam" id="PF04082">
    <property type="entry name" value="Fungal_trans"/>
    <property type="match status" value="1"/>
</dbReference>
<feature type="region of interest" description="Disordered" evidence="5">
    <location>
        <begin position="115"/>
        <end position="169"/>
    </location>
</feature>
<dbReference type="SMART" id="SM00066">
    <property type="entry name" value="GAL4"/>
    <property type="match status" value="1"/>
</dbReference>
<dbReference type="CDD" id="cd12148">
    <property type="entry name" value="fungal_TF_MHR"/>
    <property type="match status" value="1"/>
</dbReference>
<keyword evidence="1" id="KW-0479">Metal-binding</keyword>
<dbReference type="EMBL" id="LKCW01000113">
    <property type="protein sequence ID" value="KPM39206.1"/>
    <property type="molecule type" value="Genomic_DNA"/>
</dbReference>
<evidence type="ECO:0000256" key="4">
    <source>
        <dbReference type="ARBA" id="ARBA00023242"/>
    </source>
</evidence>
<dbReference type="SMART" id="SM00906">
    <property type="entry name" value="Fungal_trans"/>
    <property type="match status" value="1"/>
</dbReference>
<evidence type="ECO:0000256" key="2">
    <source>
        <dbReference type="ARBA" id="ARBA00023015"/>
    </source>
</evidence>
<dbReference type="PANTHER" id="PTHR47424:SF5">
    <property type="entry name" value="ZN(II)2CYS6 TRANSCRIPTION FACTOR (EUROFUNG)"/>
    <property type="match status" value="1"/>
</dbReference>
<name>A0A0P7BFN8_9HYPO</name>
<dbReference type="InterPro" id="IPR001138">
    <property type="entry name" value="Zn2Cys6_DnaBD"/>
</dbReference>
<evidence type="ECO:0000256" key="3">
    <source>
        <dbReference type="ARBA" id="ARBA00023163"/>
    </source>
</evidence>
<accession>A0A0P7BFN8</accession>
<keyword evidence="2" id="KW-0805">Transcription regulation</keyword>
<dbReference type="Pfam" id="PF00172">
    <property type="entry name" value="Zn_clus"/>
    <property type="match status" value="1"/>
</dbReference>
<evidence type="ECO:0000313" key="8">
    <source>
        <dbReference type="Proteomes" id="UP000050424"/>
    </source>
</evidence>
<evidence type="ECO:0000313" key="7">
    <source>
        <dbReference type="EMBL" id="KPM39206.1"/>
    </source>
</evidence>
<organism evidence="7 8">
    <name type="scientific">Neonectria ditissima</name>
    <dbReference type="NCBI Taxonomy" id="78410"/>
    <lineage>
        <taxon>Eukaryota</taxon>
        <taxon>Fungi</taxon>
        <taxon>Dikarya</taxon>
        <taxon>Ascomycota</taxon>
        <taxon>Pezizomycotina</taxon>
        <taxon>Sordariomycetes</taxon>
        <taxon>Hypocreomycetidae</taxon>
        <taxon>Hypocreales</taxon>
        <taxon>Nectriaceae</taxon>
        <taxon>Neonectria</taxon>
    </lineage>
</organism>
<dbReference type="GO" id="GO:0005634">
    <property type="term" value="C:nucleus"/>
    <property type="evidence" value="ECO:0007669"/>
    <property type="project" value="TreeGrafter"/>
</dbReference>
<dbReference type="CDD" id="cd00067">
    <property type="entry name" value="GAL4"/>
    <property type="match status" value="1"/>
</dbReference>
<dbReference type="PROSITE" id="PS00463">
    <property type="entry name" value="ZN2_CY6_FUNGAL_1"/>
    <property type="match status" value="1"/>
</dbReference>
<dbReference type="AlphaFoldDB" id="A0A0P7BFN8"/>
<dbReference type="GO" id="GO:0006351">
    <property type="term" value="P:DNA-templated transcription"/>
    <property type="evidence" value="ECO:0007669"/>
    <property type="project" value="InterPro"/>
</dbReference>
<dbReference type="Gene3D" id="4.10.240.10">
    <property type="entry name" value="Zn(2)-C6 fungal-type DNA-binding domain"/>
    <property type="match status" value="1"/>
</dbReference>
<feature type="compositionally biased region" description="Polar residues" evidence="5">
    <location>
        <begin position="1"/>
        <end position="10"/>
    </location>
</feature>
<dbReference type="InterPro" id="IPR007219">
    <property type="entry name" value="XnlR_reg_dom"/>
</dbReference>
<sequence length="687" mass="76820">MFHSFETLSPTRPAAATSEPPSRKVNKSCSECTRRKVKCDGGHPCTSCQYYQIPEACIYRQRSRRQTTSRSALEKATQTLRRQTGVLQLLYPSYSLDDLVEKDRPGLIRLLSLDSADDAPCETQPGPRPPDASSGDLEDTHDSPEESDDGESGEERHWEESAQNPATIAASDDINAISLAGDRHRRSYLGITSVSAVLRALFRLCPAAKDLTVEQSKAWPDVQQKEPRPPTANHTLGIPPASDSLREQRYVGFYFDHIHAITPLLHEESFRATFAAGNCQTPAWLGLRSMVLTLGSVASGSDTAHVQYYDQARSFLGLDSLGSGNLETLQALCLLGGYYLHYRNSPNMAYAILGAAQRLAIALGLHRESPVRNDHPDPDTAQRYAIRIETRRRTWWSLYCLDTWASMTLGRPTCGRWDSSTMNTALPTALGSDDHFATSLRASCQFCHICNRIQHRFAQSTRINIPEAEALDRELQEWHDSLPPTLKDTINPPPRTTVAIEFLRNRYHNVRLMLSRCFLIYLAYEDPKRHVPSEAEERMANSCRTIAAEAINAIALHWVPNRIQVWNSAWYLFQACMVPLLSIAMENSSRWGGAGSDSVVSWYASLNKAIEIFAEMTPWMRTPDRAPDIVAVLFQAVSQEAEGTIRTPSVTDCSSLLFGLADEELTEMDWSMFFGDRGISHGLYSLT</sequence>
<dbReference type="PROSITE" id="PS50048">
    <property type="entry name" value="ZN2_CY6_FUNGAL_2"/>
    <property type="match status" value="1"/>
</dbReference>
<feature type="domain" description="Zn(2)-C6 fungal-type" evidence="6">
    <location>
        <begin position="28"/>
        <end position="59"/>
    </location>
</feature>
<dbReference type="GO" id="GO:0000978">
    <property type="term" value="F:RNA polymerase II cis-regulatory region sequence-specific DNA binding"/>
    <property type="evidence" value="ECO:0007669"/>
    <property type="project" value="TreeGrafter"/>
</dbReference>
<dbReference type="OrthoDB" id="3362851at2759"/>
<protein>
    <recommendedName>
        <fullName evidence="6">Zn(2)-C6 fungal-type domain-containing protein</fullName>
    </recommendedName>
</protein>
<keyword evidence="3" id="KW-0804">Transcription</keyword>
<keyword evidence="4" id="KW-0539">Nucleus</keyword>
<dbReference type="InterPro" id="IPR036864">
    <property type="entry name" value="Zn2-C6_fun-type_DNA-bd_sf"/>
</dbReference>
<dbReference type="GO" id="GO:0000435">
    <property type="term" value="P:positive regulation of transcription from RNA polymerase II promoter by galactose"/>
    <property type="evidence" value="ECO:0007669"/>
    <property type="project" value="TreeGrafter"/>
</dbReference>
<comment type="caution">
    <text evidence="7">The sequence shown here is derived from an EMBL/GenBank/DDBJ whole genome shotgun (WGS) entry which is preliminary data.</text>
</comment>
<evidence type="ECO:0000259" key="6">
    <source>
        <dbReference type="PROSITE" id="PS50048"/>
    </source>
</evidence>